<sequence length="446" mass="48765">MNRQEETSLVRRIAVIGSGVSGLTAAWVLARDAEVTLFEAEPRCGGHAHTHRVPTGRDDLPTVAVDSGFIVFNDRTYPTLLKLFDELGVQSQESDMSMSVRCDGCGLQYAGARGPLGLFAQPSSLVRLRYLRMLAEVTRFHRLARAELALEDGGGRTLGAFLSSARFSRYFTAHFMVPLVAAVWSCPPNVALDYPLGYLLRFLDHHGMLTVFGSPTWRTVTGGSAQYVNAVTARLHAVRCGVPVRAVYRTASGVTVRDDADRVDHFDAAVIATHPDQALAMLDQPTRAEAQILGALTYSVNHTVLHTDTSVLPTRHRARASWNYRLPSCDSAPDRVLVSYDLTRLQRLDAAGDRRFLVTLGDDGRVDPAAVHAAMVYEHPQYTPNFVAAQRHLPELGDHRIAFAGAYHGWGFHEDGAHSGVVAAQRLNGSWSGPLPQLRRPLGSAV</sequence>
<dbReference type="Gene3D" id="3.90.660.20">
    <property type="entry name" value="Protoporphyrinogen oxidase, mitochondrial, domain 2"/>
    <property type="match status" value="1"/>
</dbReference>
<dbReference type="InterPro" id="IPR036188">
    <property type="entry name" value="FAD/NAD-bd_sf"/>
</dbReference>
<gene>
    <name evidence="3" type="ORF">RMCB_2175</name>
</gene>
<dbReference type="AlphaFoldDB" id="A0A100VY30"/>
<dbReference type="PANTHER" id="PTHR42923">
    <property type="entry name" value="PROTOPORPHYRINOGEN OXIDASE"/>
    <property type="match status" value="1"/>
</dbReference>
<accession>A0A100VY30</accession>
<evidence type="ECO:0000259" key="2">
    <source>
        <dbReference type="Pfam" id="PF01593"/>
    </source>
</evidence>
<dbReference type="RefSeq" id="WP_234792067.1">
    <property type="nucleotide sequence ID" value="NZ_BCSX01000021.1"/>
</dbReference>
<protein>
    <submittedName>
        <fullName evidence="3">Amine oxidase</fullName>
    </submittedName>
</protein>
<keyword evidence="1" id="KW-0812">Transmembrane</keyword>
<dbReference type="SUPFAM" id="SSF51905">
    <property type="entry name" value="FAD/NAD(P)-binding domain"/>
    <property type="match status" value="1"/>
</dbReference>
<dbReference type="GO" id="GO:0016491">
    <property type="term" value="F:oxidoreductase activity"/>
    <property type="evidence" value="ECO:0007669"/>
    <property type="project" value="InterPro"/>
</dbReference>
<dbReference type="STRING" id="146020.RMCB_2175"/>
<keyword evidence="1" id="KW-0472">Membrane</keyword>
<evidence type="ECO:0000313" key="4">
    <source>
        <dbReference type="Proteomes" id="UP000069620"/>
    </source>
</evidence>
<keyword evidence="1" id="KW-1133">Transmembrane helix</keyword>
<dbReference type="Pfam" id="PF01593">
    <property type="entry name" value="Amino_oxidase"/>
    <property type="match status" value="1"/>
</dbReference>
<dbReference type="Gene3D" id="1.10.3110.10">
    <property type="entry name" value="protoporphyrinogen ix oxidase, domain 3"/>
    <property type="match status" value="1"/>
</dbReference>
<feature type="transmembrane region" description="Helical" evidence="1">
    <location>
        <begin position="12"/>
        <end position="30"/>
    </location>
</feature>
<feature type="domain" description="Amine oxidase" evidence="2">
    <location>
        <begin position="20"/>
        <end position="427"/>
    </location>
</feature>
<comment type="caution">
    <text evidence="3">The sequence shown here is derived from an EMBL/GenBank/DDBJ whole genome shotgun (WGS) entry which is preliminary data.</text>
</comment>
<organism evidence="3 4">
    <name type="scientific">Mycolicibacterium brisbanense</name>
    <dbReference type="NCBI Taxonomy" id="146020"/>
    <lineage>
        <taxon>Bacteria</taxon>
        <taxon>Bacillati</taxon>
        <taxon>Actinomycetota</taxon>
        <taxon>Actinomycetes</taxon>
        <taxon>Mycobacteriales</taxon>
        <taxon>Mycobacteriaceae</taxon>
        <taxon>Mycolicibacterium</taxon>
    </lineage>
</organism>
<dbReference type="Proteomes" id="UP000069620">
    <property type="component" value="Unassembled WGS sequence"/>
</dbReference>
<proteinExistence type="predicted"/>
<name>A0A100VY30_9MYCO</name>
<dbReference type="EMBL" id="BCSX01000021">
    <property type="protein sequence ID" value="GAS88079.1"/>
    <property type="molecule type" value="Genomic_DNA"/>
</dbReference>
<reference evidence="4" key="2">
    <citation type="submission" date="2016-02" db="EMBL/GenBank/DDBJ databases">
        <title>Draft genome sequence of five rapidly growing Mycobacterium species.</title>
        <authorList>
            <person name="Katahira K."/>
            <person name="Gotou Y."/>
            <person name="Iida K."/>
            <person name="Ogura Y."/>
            <person name="Hayashi T."/>
        </authorList>
    </citation>
    <scope>NUCLEOTIDE SEQUENCE [LARGE SCALE GENOMIC DNA]</scope>
    <source>
        <strain evidence="4">JCM15654</strain>
    </source>
</reference>
<dbReference type="InterPro" id="IPR002937">
    <property type="entry name" value="Amino_oxidase"/>
</dbReference>
<evidence type="ECO:0000313" key="3">
    <source>
        <dbReference type="EMBL" id="GAS88079.1"/>
    </source>
</evidence>
<reference evidence="4" key="1">
    <citation type="journal article" date="2016" name="Genome Announc.">
        <title>Draft Genome Sequences of Five Rapidly Growing Mycobacterium Species, M. thermoresistibile, M. fortuitum subsp. acetamidolyticum, M. canariasense, M. brisbanense, and M. novocastrense.</title>
        <authorList>
            <person name="Katahira K."/>
            <person name="Ogura Y."/>
            <person name="Gotoh Y."/>
            <person name="Hayashi T."/>
        </authorList>
    </citation>
    <scope>NUCLEOTIDE SEQUENCE [LARGE SCALE GENOMIC DNA]</scope>
    <source>
        <strain evidence="4">JCM15654</strain>
    </source>
</reference>
<evidence type="ECO:0000256" key="1">
    <source>
        <dbReference type="SAM" id="Phobius"/>
    </source>
</evidence>
<keyword evidence="4" id="KW-1185">Reference proteome</keyword>
<dbReference type="InterPro" id="IPR050464">
    <property type="entry name" value="Zeta_carotene_desat/Oxidored"/>
</dbReference>
<dbReference type="PANTHER" id="PTHR42923:SF17">
    <property type="entry name" value="AMINE OXIDASE DOMAIN-CONTAINING PROTEIN"/>
    <property type="match status" value="1"/>
</dbReference>
<dbReference type="Gene3D" id="3.50.50.60">
    <property type="entry name" value="FAD/NAD(P)-binding domain"/>
    <property type="match status" value="1"/>
</dbReference>